<keyword evidence="2" id="KW-1185">Reference proteome</keyword>
<evidence type="ECO:0000313" key="1">
    <source>
        <dbReference type="EMBL" id="KAJ8714807.1"/>
    </source>
</evidence>
<accession>A0ACC2QFV2</accession>
<evidence type="ECO:0000313" key="2">
    <source>
        <dbReference type="Proteomes" id="UP001231649"/>
    </source>
</evidence>
<protein>
    <submittedName>
        <fullName evidence="1">Uncharacterized protein</fullName>
    </submittedName>
</protein>
<dbReference type="EMBL" id="CM056793">
    <property type="protein sequence ID" value="KAJ8714807.1"/>
    <property type="molecule type" value="Genomic_DNA"/>
</dbReference>
<gene>
    <name evidence="1" type="ORF">PYW08_004788</name>
</gene>
<sequence length="381" mass="42190">MVVCKFFQAGYCRYGKNCRFDHIYGSKYSYHANSQIPPTQPAPATAQPVASVTDEQLVKQVQSDVQAALAGGQWILSCYSPFKEKPIFPGISDLSPEEARLFIYEAKNTNNLEQAVIYMNNLFIETKQKYEQLLQPNVNIIKVLRSLYKGESVSSPFSSEAQSGFNSNNTAASIFRSAVQTAPGLNQGVNNTQSIFKPRPIFIHPPHTETLYFGQANDPAKQLFAQANDPAKQLFAQANDPAKQLFAKANEQSIFAPQNQNADAKSIFASATQNNFNQTNPSDIFATANQNIFAREPNQSQNQSPFSQGNVFQPAQNPSSIFGQVNTKAQTVDDPSVYSKMEELTDIDLEAFKSDSFQLGYIPELPPPHELCAPSRTQLFS</sequence>
<proteinExistence type="predicted"/>
<comment type="caution">
    <text evidence="1">The sequence shown here is derived from an EMBL/GenBank/DDBJ whole genome shotgun (WGS) entry which is preliminary data.</text>
</comment>
<reference evidence="1" key="1">
    <citation type="submission" date="2023-03" db="EMBL/GenBank/DDBJ databases">
        <title>Chromosome-level genomes of two armyworms, Mythimna separata and Mythimna loreyi, provide insights into the biosynthesis and reception of sex pheromones.</title>
        <authorList>
            <person name="Zhao H."/>
        </authorList>
    </citation>
    <scope>NUCLEOTIDE SEQUENCE</scope>
    <source>
        <strain evidence="1">BeijingLab</strain>
    </source>
</reference>
<dbReference type="Proteomes" id="UP001231649">
    <property type="component" value="Chromosome 17"/>
</dbReference>
<organism evidence="1 2">
    <name type="scientific">Mythimna loreyi</name>
    <dbReference type="NCBI Taxonomy" id="667449"/>
    <lineage>
        <taxon>Eukaryota</taxon>
        <taxon>Metazoa</taxon>
        <taxon>Ecdysozoa</taxon>
        <taxon>Arthropoda</taxon>
        <taxon>Hexapoda</taxon>
        <taxon>Insecta</taxon>
        <taxon>Pterygota</taxon>
        <taxon>Neoptera</taxon>
        <taxon>Endopterygota</taxon>
        <taxon>Lepidoptera</taxon>
        <taxon>Glossata</taxon>
        <taxon>Ditrysia</taxon>
        <taxon>Noctuoidea</taxon>
        <taxon>Noctuidae</taxon>
        <taxon>Noctuinae</taxon>
        <taxon>Hadenini</taxon>
        <taxon>Mythimna</taxon>
    </lineage>
</organism>
<name>A0ACC2QFV2_9NEOP</name>